<reference evidence="1 2" key="2">
    <citation type="submission" date="2013-09" db="EMBL/GenBank/DDBJ databases">
        <title>Whole genome comparison of six Crocosphaera watsonii strains with differing phenotypes.</title>
        <authorList>
            <person name="Bench S.R."/>
            <person name="Heller P."/>
            <person name="Frank I."/>
            <person name="Arciniega M."/>
            <person name="Shilova I.N."/>
            <person name="Zehr J.P."/>
        </authorList>
    </citation>
    <scope>NUCLEOTIDE SEQUENCE [LARGE SCALE GENOMIC DNA]</scope>
    <source>
        <strain evidence="1 2">WH 0401</strain>
    </source>
</reference>
<dbReference type="Proteomes" id="UP000018198">
    <property type="component" value="Unassembled WGS sequence"/>
</dbReference>
<gene>
    <name evidence="1" type="ORF">CWATWH0401_2834</name>
</gene>
<accession>T2JC85</accession>
<dbReference type="AlphaFoldDB" id="T2JC85"/>
<sequence>MASAQEICNRGIETTTLGLRGKETVCQVEVSGVMSLDNWRRGIPLWAEISRRESGSPRYTA</sequence>
<organism evidence="1 2">
    <name type="scientific">Crocosphaera watsonii WH 0401</name>
    <dbReference type="NCBI Taxonomy" id="555881"/>
    <lineage>
        <taxon>Bacteria</taxon>
        <taxon>Bacillati</taxon>
        <taxon>Cyanobacteriota</taxon>
        <taxon>Cyanophyceae</taxon>
        <taxon>Oscillatoriophycideae</taxon>
        <taxon>Chroococcales</taxon>
        <taxon>Aphanothecaceae</taxon>
        <taxon>Crocosphaera</taxon>
    </lineage>
</organism>
<proteinExistence type="predicted"/>
<evidence type="ECO:0000313" key="1">
    <source>
        <dbReference type="EMBL" id="CCQ62820.1"/>
    </source>
</evidence>
<name>T2JC85_CROWT</name>
<protein>
    <submittedName>
        <fullName evidence="1">Transposase</fullName>
    </submittedName>
</protein>
<comment type="caution">
    <text evidence="1">The sequence shown here is derived from an EMBL/GenBank/DDBJ whole genome shotgun (WGS) entry which is preliminary data.</text>
</comment>
<reference evidence="1 2" key="1">
    <citation type="submission" date="2013-01" db="EMBL/GenBank/DDBJ databases">
        <authorList>
            <person name="Bench S."/>
        </authorList>
    </citation>
    <scope>NUCLEOTIDE SEQUENCE [LARGE SCALE GENOMIC DNA]</scope>
    <source>
        <strain evidence="1 2">WH 0401</strain>
    </source>
</reference>
<evidence type="ECO:0000313" key="2">
    <source>
        <dbReference type="Proteomes" id="UP000018198"/>
    </source>
</evidence>
<dbReference type="EMBL" id="CAQM01000595">
    <property type="protein sequence ID" value="CCQ62820.1"/>
    <property type="molecule type" value="Genomic_DNA"/>
</dbReference>